<reference evidence="1 2" key="1">
    <citation type="submission" date="2019-10" db="EMBL/GenBank/DDBJ databases">
        <title>Taxonomy of Antarctic Massilia spp.: description of Massilia rubra sp. nov., Massilia aquatica sp. nov., Massilia mucilaginosa sp. nov., Massilia frigida sp. nov. isolated from streams, lakes and regoliths.</title>
        <authorList>
            <person name="Holochova P."/>
            <person name="Sedlacek I."/>
            <person name="Kralova S."/>
            <person name="Maslanova I."/>
            <person name="Busse H.-J."/>
            <person name="Stankova E."/>
            <person name="Vrbovska V."/>
            <person name="Kovarovic V."/>
            <person name="Bartak M."/>
            <person name="Svec P."/>
            <person name="Pantucek R."/>
        </authorList>
    </citation>
    <scope>NUCLEOTIDE SEQUENCE [LARGE SCALE GENOMIC DNA]</scope>
    <source>
        <strain evidence="1 2">CCM 8733</strain>
    </source>
</reference>
<comment type="caution">
    <text evidence="1">The sequence shown here is derived from an EMBL/GenBank/DDBJ whole genome shotgun (WGS) entry which is preliminary data.</text>
</comment>
<accession>A0ABX0NZ64</accession>
<protein>
    <submittedName>
        <fullName evidence="1">Uncharacterized protein</fullName>
    </submittedName>
</protein>
<sequence>MYELVQHQKERNLVSVSRSGIDNYSIEAFVLGVSDELVLLQYVYDFNLDGLMVLRIADITEVRCSDTCKFQRELLEHEGLIQQIPFDMSLDLRNWKTLLAQLSTMYPLMILECEKLDDPDYIIGQVEEVRTTAVAMQWFSGTGRWDDELASLALEDITSCQVGTNYISFYQRYFERTAHRP</sequence>
<dbReference type="Proteomes" id="UP000609726">
    <property type="component" value="Unassembled WGS sequence"/>
</dbReference>
<keyword evidence="2" id="KW-1185">Reference proteome</keyword>
<dbReference type="RefSeq" id="WP_166880652.1">
    <property type="nucleotide sequence ID" value="NZ_WHJH01000039.1"/>
</dbReference>
<organism evidence="1 2">
    <name type="scientific">Massilia mucilaginosa</name>
    <dbReference type="NCBI Taxonomy" id="2609282"/>
    <lineage>
        <taxon>Bacteria</taxon>
        <taxon>Pseudomonadati</taxon>
        <taxon>Pseudomonadota</taxon>
        <taxon>Betaproteobacteria</taxon>
        <taxon>Burkholderiales</taxon>
        <taxon>Oxalobacteraceae</taxon>
        <taxon>Telluria group</taxon>
        <taxon>Massilia</taxon>
    </lineage>
</organism>
<evidence type="ECO:0000313" key="2">
    <source>
        <dbReference type="Proteomes" id="UP000609726"/>
    </source>
</evidence>
<name>A0ABX0NZ64_9BURK</name>
<evidence type="ECO:0000313" key="1">
    <source>
        <dbReference type="EMBL" id="NHZ92069.1"/>
    </source>
</evidence>
<gene>
    <name evidence="1" type="ORF">F2P45_24125</name>
</gene>
<dbReference type="EMBL" id="WHJH01000039">
    <property type="protein sequence ID" value="NHZ92069.1"/>
    <property type="molecule type" value="Genomic_DNA"/>
</dbReference>
<proteinExistence type="predicted"/>